<keyword evidence="3" id="KW-1185">Reference proteome</keyword>
<protein>
    <submittedName>
        <fullName evidence="2">Osmoprotectant ABC transporter substrate-binding protein</fullName>
    </submittedName>
</protein>
<dbReference type="PROSITE" id="PS51257">
    <property type="entry name" value="PROKAR_LIPOPROTEIN"/>
    <property type="match status" value="1"/>
</dbReference>
<dbReference type="Pfam" id="PF04069">
    <property type="entry name" value="OpuAC"/>
    <property type="match status" value="1"/>
</dbReference>
<accession>A0ABW2Q358</accession>
<sequence length="309" mass="34949">MFKYKWKCLFIFVLVISLLSGCSLPGLSGPKKDTITIGAMGTTESQIVSSIVQQMIEHDTKLKTEVISNLGTSTVAHNALTKGQVDITPTRYTGTDLTGALGMEPIKDPKKALKVVQQQFSKRFNQTWFPSYGFANSYAFTVRKDLADKDHLKTVSDLKKIAPQLKLGVDSSWLKRKGDGYQGFVEKYGFKFGHTYPMQIGLVYQALKNKKMDVVLAYTTDGRLKAFNLKTLKDDKRFFPPYDCSPVVRNDVLKKHPEIRTILNKLAGKISTKTMLEMNYQADVKLKEPSVVAKEFLEKHHYFDNEKGR</sequence>
<dbReference type="RefSeq" id="WP_380967894.1">
    <property type="nucleotide sequence ID" value="NZ_JBHTCO010000020.1"/>
</dbReference>
<gene>
    <name evidence="2" type="ORF">ACFQRG_16125</name>
</gene>
<reference evidence="3" key="1">
    <citation type="journal article" date="2019" name="Int. J. Syst. Evol. Microbiol.">
        <title>The Global Catalogue of Microorganisms (GCM) 10K type strain sequencing project: providing services to taxonomists for standard genome sequencing and annotation.</title>
        <authorList>
            <consortium name="The Broad Institute Genomics Platform"/>
            <consortium name="The Broad Institute Genome Sequencing Center for Infectious Disease"/>
            <person name="Wu L."/>
            <person name="Ma J."/>
        </authorList>
    </citation>
    <scope>NUCLEOTIDE SEQUENCE [LARGE SCALE GENOMIC DNA]</scope>
    <source>
        <strain evidence="3">CGMCC 1.16305</strain>
    </source>
</reference>
<comment type="caution">
    <text evidence="2">The sequence shown here is derived from an EMBL/GenBank/DDBJ whole genome shotgun (WGS) entry which is preliminary data.</text>
</comment>
<proteinExistence type="predicted"/>
<dbReference type="Gene3D" id="3.40.190.10">
    <property type="entry name" value="Periplasmic binding protein-like II"/>
    <property type="match status" value="1"/>
</dbReference>
<dbReference type="EMBL" id="JBHTCO010000020">
    <property type="protein sequence ID" value="MFC7394485.1"/>
    <property type="molecule type" value="Genomic_DNA"/>
</dbReference>
<organism evidence="2 3">
    <name type="scientific">Scopulibacillus cellulosilyticus</name>
    <dbReference type="NCBI Taxonomy" id="2665665"/>
    <lineage>
        <taxon>Bacteria</taxon>
        <taxon>Bacillati</taxon>
        <taxon>Bacillota</taxon>
        <taxon>Bacilli</taxon>
        <taxon>Bacillales</taxon>
        <taxon>Sporolactobacillaceae</taxon>
        <taxon>Scopulibacillus</taxon>
    </lineage>
</organism>
<evidence type="ECO:0000259" key="1">
    <source>
        <dbReference type="Pfam" id="PF04069"/>
    </source>
</evidence>
<name>A0ABW2Q358_9BACL</name>
<dbReference type="InterPro" id="IPR007210">
    <property type="entry name" value="ABC_Gly_betaine_transp_sub-bd"/>
</dbReference>
<dbReference type="Proteomes" id="UP001596505">
    <property type="component" value="Unassembled WGS sequence"/>
</dbReference>
<feature type="domain" description="ABC-type glycine betaine transport system substrate-binding" evidence="1">
    <location>
        <begin position="33"/>
        <end position="299"/>
    </location>
</feature>
<dbReference type="SUPFAM" id="SSF53850">
    <property type="entry name" value="Periplasmic binding protein-like II"/>
    <property type="match status" value="1"/>
</dbReference>
<evidence type="ECO:0000313" key="3">
    <source>
        <dbReference type="Proteomes" id="UP001596505"/>
    </source>
</evidence>
<dbReference type="CDD" id="cd13608">
    <property type="entry name" value="PBP2_OpuCC_like"/>
    <property type="match status" value="1"/>
</dbReference>
<evidence type="ECO:0000313" key="2">
    <source>
        <dbReference type="EMBL" id="MFC7394485.1"/>
    </source>
</evidence>
<dbReference type="Gene3D" id="3.40.190.120">
    <property type="entry name" value="Osmoprotection protein (prox), domain 2"/>
    <property type="match status" value="1"/>
</dbReference>